<dbReference type="InterPro" id="IPR045272">
    <property type="entry name" value="ANXUR1/2-like"/>
</dbReference>
<dbReference type="Proteomes" id="UP001358586">
    <property type="component" value="Chromosome 7"/>
</dbReference>
<protein>
    <submittedName>
        <fullName evidence="1">Uncharacterized protein</fullName>
    </submittedName>
</protein>
<dbReference type="PANTHER" id="PTHR34590:SF5">
    <property type="entry name" value="OS04G0586500 PROTEIN"/>
    <property type="match status" value="1"/>
</dbReference>
<evidence type="ECO:0000313" key="1">
    <source>
        <dbReference type="EMBL" id="KAK5819811.1"/>
    </source>
</evidence>
<evidence type="ECO:0000313" key="2">
    <source>
        <dbReference type="Proteomes" id="UP001358586"/>
    </source>
</evidence>
<organism evidence="1 2">
    <name type="scientific">Gossypium arboreum</name>
    <name type="common">Tree cotton</name>
    <name type="synonym">Gossypium nanking</name>
    <dbReference type="NCBI Taxonomy" id="29729"/>
    <lineage>
        <taxon>Eukaryota</taxon>
        <taxon>Viridiplantae</taxon>
        <taxon>Streptophyta</taxon>
        <taxon>Embryophyta</taxon>
        <taxon>Tracheophyta</taxon>
        <taxon>Spermatophyta</taxon>
        <taxon>Magnoliopsida</taxon>
        <taxon>eudicotyledons</taxon>
        <taxon>Gunneridae</taxon>
        <taxon>Pentapetalae</taxon>
        <taxon>rosids</taxon>
        <taxon>malvids</taxon>
        <taxon>Malvales</taxon>
        <taxon>Malvaceae</taxon>
        <taxon>Malvoideae</taxon>
        <taxon>Gossypium</taxon>
    </lineage>
</organism>
<comment type="caution">
    <text evidence="1">The sequence shown here is derived from an EMBL/GenBank/DDBJ whole genome shotgun (WGS) entry which is preliminary data.</text>
</comment>
<name>A0ABR0PF04_GOSAR</name>
<dbReference type="PANTHER" id="PTHR34590">
    <property type="entry name" value="OS03G0124300 PROTEIN-RELATED"/>
    <property type="match status" value="1"/>
</dbReference>
<gene>
    <name evidence="1" type="ORF">PVK06_024835</name>
</gene>
<accession>A0ABR0PF04</accession>
<proteinExistence type="predicted"/>
<dbReference type="EMBL" id="JARKNE010000007">
    <property type="protein sequence ID" value="KAK5819811.1"/>
    <property type="molecule type" value="Genomic_DNA"/>
</dbReference>
<reference evidence="1 2" key="1">
    <citation type="submission" date="2023-03" db="EMBL/GenBank/DDBJ databases">
        <title>WGS of Gossypium arboreum.</title>
        <authorList>
            <person name="Yu D."/>
        </authorList>
    </citation>
    <scope>NUCLEOTIDE SEQUENCE [LARGE SCALE GENOMIC DNA]</scope>
    <source>
        <tissue evidence="1">Leaf</tissue>
    </source>
</reference>
<sequence length="94" mass="10247">MLQYLLIQLSAIFVAPEQPTYVLTDNITLNCGATTDLLANDGRSWAVDKNSKFGPFESSHIKSQAYEADTQDGSETVPYMMARVSVGVNKQASS</sequence>
<keyword evidence="2" id="KW-1185">Reference proteome</keyword>